<dbReference type="FunFam" id="1.10.3470.10:FF:000001">
    <property type="entry name" value="Vitamin B12 ABC transporter permease BtuC"/>
    <property type="match status" value="1"/>
</dbReference>
<protein>
    <submittedName>
        <fullName evidence="8">Iron ABC transporter permease</fullName>
    </submittedName>
</protein>
<evidence type="ECO:0000256" key="6">
    <source>
        <dbReference type="ARBA" id="ARBA00022989"/>
    </source>
</evidence>
<evidence type="ECO:0000313" key="8">
    <source>
        <dbReference type="EMBL" id="KYL05525.1"/>
    </source>
</evidence>
<keyword evidence="6" id="KW-1133">Transmembrane helix</keyword>
<dbReference type="InterPro" id="IPR037294">
    <property type="entry name" value="ABC_BtuC-like"/>
</dbReference>
<comment type="similarity">
    <text evidence="2">Belongs to the binding-protein-dependent transport system permease family. FecCD subfamily.</text>
</comment>
<evidence type="ECO:0000313" key="9">
    <source>
        <dbReference type="Proteomes" id="UP000075816"/>
    </source>
</evidence>
<dbReference type="GO" id="GO:0022857">
    <property type="term" value="F:transmembrane transporter activity"/>
    <property type="evidence" value="ECO:0007669"/>
    <property type="project" value="InterPro"/>
</dbReference>
<dbReference type="GO" id="GO:0033214">
    <property type="term" value="P:siderophore-iron import into cell"/>
    <property type="evidence" value="ECO:0007669"/>
    <property type="project" value="TreeGrafter"/>
</dbReference>
<dbReference type="Proteomes" id="UP000075816">
    <property type="component" value="Unassembled WGS sequence"/>
</dbReference>
<evidence type="ECO:0000256" key="4">
    <source>
        <dbReference type="ARBA" id="ARBA00022475"/>
    </source>
</evidence>
<evidence type="ECO:0000256" key="1">
    <source>
        <dbReference type="ARBA" id="ARBA00004651"/>
    </source>
</evidence>
<dbReference type="KEGG" id="fnf:BSQ88_05045"/>
<dbReference type="PANTHER" id="PTHR30472">
    <property type="entry name" value="FERRIC ENTEROBACTIN TRANSPORT SYSTEM PERMEASE PROTEIN"/>
    <property type="match status" value="1"/>
</dbReference>
<keyword evidence="7" id="KW-0472">Membrane</keyword>
<dbReference type="InterPro" id="IPR000522">
    <property type="entry name" value="ABC_transptr_permease_BtuC"/>
</dbReference>
<dbReference type="RefSeq" id="WP_005959674.1">
    <property type="nucleotide sequence ID" value="NZ_CAXOUM010000027.1"/>
</dbReference>
<reference evidence="8 9" key="1">
    <citation type="submission" date="2016-03" db="EMBL/GenBank/DDBJ databases">
        <title>Comparative genomics of human isolates of Fusobacterium necrophorum.</title>
        <authorList>
            <person name="Jensen A."/>
            <person name="Bank S."/>
            <person name="Andersen P.S."/>
            <person name="Kristensen L.H."/>
            <person name="Prag J."/>
        </authorList>
    </citation>
    <scope>NUCLEOTIDE SEQUENCE [LARGE SCALE GENOMIC DNA]</scope>
    <source>
        <strain evidence="8 9">LS_1264</strain>
    </source>
</reference>
<keyword evidence="3" id="KW-0813">Transport</keyword>
<dbReference type="PANTHER" id="PTHR30472:SF25">
    <property type="entry name" value="ABC TRANSPORTER PERMEASE PROTEIN MJ0876-RELATED"/>
    <property type="match status" value="1"/>
</dbReference>
<sequence>MKNYKFICLILFLFIILSIVLATFIGSADINFSQVVAIYKYHIPFFDISMDDMGLYSIIWNIRLPRAIIAVLVGGGLALTGCIMQALTGNVMAEPYTLGIQSGAGMFAAFSIAFFSKIPVLSLIGTNALAFIGAMVAMVFVYIISSRDKFKSNSTLILTGISIAMLCNAIIQLIIAFAPDNAKIRGIVFWTMGGLGGTHWEDIPVLFIVSIIGFIITYILAEQLNIISMGEETAIILGVQLDRLNRILLVSVSVMVGAIVSISGSIGFVGLIIPHIVRKLIGSDHKKLIPIATLTGALFLVWTDIVSRIIVAPKELPIGVLTSLIGVPFFLFIIKKRNQGVKK</sequence>
<evidence type="ECO:0000256" key="2">
    <source>
        <dbReference type="ARBA" id="ARBA00007935"/>
    </source>
</evidence>
<proteinExistence type="inferred from homology"/>
<organism evidence="8 9">
    <name type="scientific">Fusobacterium necrophorum subsp. funduliforme</name>
    <dbReference type="NCBI Taxonomy" id="143387"/>
    <lineage>
        <taxon>Bacteria</taxon>
        <taxon>Fusobacteriati</taxon>
        <taxon>Fusobacteriota</taxon>
        <taxon>Fusobacteriia</taxon>
        <taxon>Fusobacteriales</taxon>
        <taxon>Fusobacteriaceae</taxon>
        <taxon>Fusobacterium</taxon>
    </lineage>
</organism>
<dbReference type="SUPFAM" id="SSF81345">
    <property type="entry name" value="ABC transporter involved in vitamin B12 uptake, BtuC"/>
    <property type="match status" value="1"/>
</dbReference>
<dbReference type="CDD" id="cd06550">
    <property type="entry name" value="TM_ABC_iron-siderophores_like"/>
    <property type="match status" value="1"/>
</dbReference>
<evidence type="ECO:0000256" key="3">
    <source>
        <dbReference type="ARBA" id="ARBA00022448"/>
    </source>
</evidence>
<name>A0A162JCE8_9FUSO</name>
<dbReference type="AlphaFoldDB" id="A0A162JCE8"/>
<dbReference type="Pfam" id="PF01032">
    <property type="entry name" value="FecCD"/>
    <property type="match status" value="1"/>
</dbReference>
<keyword evidence="5" id="KW-0812">Transmembrane</keyword>
<accession>A0A162JCE8</accession>
<dbReference type="eggNOG" id="COG0609">
    <property type="taxonomic scope" value="Bacteria"/>
</dbReference>
<comment type="caution">
    <text evidence="8">The sequence shown here is derived from an EMBL/GenBank/DDBJ whole genome shotgun (WGS) entry which is preliminary data.</text>
</comment>
<dbReference type="EMBL" id="LVEA01000001">
    <property type="protein sequence ID" value="KYL05525.1"/>
    <property type="molecule type" value="Genomic_DNA"/>
</dbReference>
<gene>
    <name evidence="8" type="ORF">A2J07_01955</name>
</gene>
<evidence type="ECO:0000256" key="5">
    <source>
        <dbReference type="ARBA" id="ARBA00022692"/>
    </source>
</evidence>
<dbReference type="Gene3D" id="1.10.3470.10">
    <property type="entry name" value="ABC transporter involved in vitamin B12 uptake, BtuC"/>
    <property type="match status" value="1"/>
</dbReference>
<comment type="subcellular location">
    <subcellularLocation>
        <location evidence="1">Cell membrane</location>
        <topology evidence="1">Multi-pass membrane protein</topology>
    </subcellularLocation>
</comment>
<dbReference type="GO" id="GO:0005886">
    <property type="term" value="C:plasma membrane"/>
    <property type="evidence" value="ECO:0007669"/>
    <property type="project" value="UniProtKB-SubCell"/>
</dbReference>
<evidence type="ECO:0000256" key="7">
    <source>
        <dbReference type="ARBA" id="ARBA00023136"/>
    </source>
</evidence>
<keyword evidence="4" id="KW-1003">Cell membrane</keyword>